<evidence type="ECO:0000313" key="16">
    <source>
        <dbReference type="Proteomes" id="UP000179360"/>
    </source>
</evidence>
<evidence type="ECO:0000256" key="7">
    <source>
        <dbReference type="ARBA" id="ARBA00022927"/>
    </source>
</evidence>
<dbReference type="EMBL" id="MFSY01000131">
    <property type="protein sequence ID" value="OGI43797.1"/>
    <property type="molecule type" value="Genomic_DNA"/>
</dbReference>
<keyword evidence="11 13" id="KW-0998">Cell outer membrane</keyword>
<evidence type="ECO:0000256" key="13">
    <source>
        <dbReference type="HAMAP-Rule" id="MF_00233"/>
    </source>
</evidence>
<comment type="subcellular location">
    <subcellularLocation>
        <location evidence="1 13">Cell outer membrane</location>
        <topology evidence="1 13">Lipid-anchor</topology>
    </subcellularLocation>
</comment>
<dbReference type="AlphaFoldDB" id="A0A1F6TF88"/>
<feature type="signal peptide" evidence="14">
    <location>
        <begin position="1"/>
        <end position="22"/>
    </location>
</feature>
<dbReference type="CDD" id="cd16326">
    <property type="entry name" value="LolB"/>
    <property type="match status" value="1"/>
</dbReference>
<dbReference type="InterPro" id="IPR029046">
    <property type="entry name" value="LolA/LolB/LppX"/>
</dbReference>
<comment type="similarity">
    <text evidence="2 13">Belongs to the LolB family.</text>
</comment>
<keyword evidence="12 13" id="KW-0449">Lipoprotein</keyword>
<evidence type="ECO:0000256" key="6">
    <source>
        <dbReference type="ARBA" id="ARBA00022729"/>
    </source>
</evidence>
<evidence type="ECO:0000256" key="4">
    <source>
        <dbReference type="ARBA" id="ARBA00016202"/>
    </source>
</evidence>
<dbReference type="NCBIfam" id="TIGR00548">
    <property type="entry name" value="lolB"/>
    <property type="match status" value="1"/>
</dbReference>
<evidence type="ECO:0000256" key="5">
    <source>
        <dbReference type="ARBA" id="ARBA00022448"/>
    </source>
</evidence>
<dbReference type="Gene3D" id="2.50.20.10">
    <property type="entry name" value="Lipoprotein localisation LolA/LolB/LppX"/>
    <property type="match status" value="1"/>
</dbReference>
<evidence type="ECO:0000256" key="11">
    <source>
        <dbReference type="ARBA" id="ARBA00023237"/>
    </source>
</evidence>
<keyword evidence="9 13" id="KW-0564">Palmitate</keyword>
<dbReference type="Proteomes" id="UP000179360">
    <property type="component" value="Unassembled WGS sequence"/>
</dbReference>
<evidence type="ECO:0000256" key="14">
    <source>
        <dbReference type="SAM" id="SignalP"/>
    </source>
</evidence>
<comment type="caution">
    <text evidence="15">The sequence shown here is derived from an EMBL/GenBank/DDBJ whole genome shotgun (WGS) entry which is preliminary data.</text>
</comment>
<dbReference type="HAMAP" id="MF_00233">
    <property type="entry name" value="LolB"/>
    <property type="match status" value="1"/>
</dbReference>
<evidence type="ECO:0000256" key="12">
    <source>
        <dbReference type="ARBA" id="ARBA00023288"/>
    </source>
</evidence>
<evidence type="ECO:0000256" key="8">
    <source>
        <dbReference type="ARBA" id="ARBA00023136"/>
    </source>
</evidence>
<gene>
    <name evidence="13" type="primary">lolB</name>
    <name evidence="15" type="ORF">A2637_01960</name>
</gene>
<evidence type="ECO:0000256" key="9">
    <source>
        <dbReference type="ARBA" id="ARBA00023139"/>
    </source>
</evidence>
<keyword evidence="10 13" id="KW-0143">Chaperone</keyword>
<dbReference type="SUPFAM" id="SSF89392">
    <property type="entry name" value="Prokaryotic lipoproteins and lipoprotein localization factors"/>
    <property type="match status" value="1"/>
</dbReference>
<keyword evidence="6 13" id="KW-0732">Signal</keyword>
<dbReference type="GO" id="GO:0044874">
    <property type="term" value="P:lipoprotein localization to outer membrane"/>
    <property type="evidence" value="ECO:0007669"/>
    <property type="project" value="UniProtKB-UniRule"/>
</dbReference>
<keyword evidence="5 13" id="KW-0813">Transport</keyword>
<dbReference type="STRING" id="1817764.A2637_01960"/>
<proteinExistence type="inferred from homology"/>
<reference evidence="15 16" key="1">
    <citation type="journal article" date="2016" name="Nat. Commun.">
        <title>Thousands of microbial genomes shed light on interconnected biogeochemical processes in an aquifer system.</title>
        <authorList>
            <person name="Anantharaman K."/>
            <person name="Brown C.T."/>
            <person name="Hug L.A."/>
            <person name="Sharon I."/>
            <person name="Castelle C.J."/>
            <person name="Probst A.J."/>
            <person name="Thomas B.C."/>
            <person name="Singh A."/>
            <person name="Wilkins M.J."/>
            <person name="Karaoz U."/>
            <person name="Brodie E.L."/>
            <person name="Williams K.H."/>
            <person name="Hubbard S.S."/>
            <person name="Banfield J.F."/>
        </authorList>
    </citation>
    <scope>NUCLEOTIDE SEQUENCE [LARGE SCALE GENOMIC DNA]</scope>
</reference>
<evidence type="ECO:0000256" key="2">
    <source>
        <dbReference type="ARBA" id="ARBA00009696"/>
    </source>
</evidence>
<comment type="function">
    <text evidence="13">Plays a critical role in the incorporation of lipoproteins in the outer membrane after they are released by the LolA protein.</text>
</comment>
<dbReference type="InterPro" id="IPR004565">
    <property type="entry name" value="OM_lipoprot_LolB"/>
</dbReference>
<evidence type="ECO:0000313" key="15">
    <source>
        <dbReference type="EMBL" id="OGI43797.1"/>
    </source>
</evidence>
<dbReference type="PROSITE" id="PS51257">
    <property type="entry name" value="PROKAR_LIPOPROTEIN"/>
    <property type="match status" value="1"/>
</dbReference>
<name>A0A1F6TF88_9PROT</name>
<dbReference type="Pfam" id="PF03550">
    <property type="entry name" value="LolB"/>
    <property type="match status" value="1"/>
</dbReference>
<dbReference type="GO" id="GO:0015031">
    <property type="term" value="P:protein transport"/>
    <property type="evidence" value="ECO:0007669"/>
    <property type="project" value="UniProtKB-KW"/>
</dbReference>
<evidence type="ECO:0000256" key="1">
    <source>
        <dbReference type="ARBA" id="ARBA00004459"/>
    </source>
</evidence>
<organism evidence="15 16">
    <name type="scientific">Candidatus Muproteobacteria bacterium RIFCSPHIGHO2_01_FULL_65_16</name>
    <dbReference type="NCBI Taxonomy" id="1817764"/>
    <lineage>
        <taxon>Bacteria</taxon>
        <taxon>Pseudomonadati</taxon>
        <taxon>Pseudomonadota</taxon>
        <taxon>Candidatus Muproteobacteria</taxon>
    </lineage>
</organism>
<feature type="chain" id="PRO_5009225472" description="Outer-membrane lipoprotein LolB" evidence="14">
    <location>
        <begin position="23"/>
        <end position="222"/>
    </location>
</feature>
<accession>A0A1F6TF88</accession>
<protein>
    <recommendedName>
        <fullName evidence="4 13">Outer-membrane lipoprotein LolB</fullName>
    </recommendedName>
</protein>
<evidence type="ECO:0000256" key="3">
    <source>
        <dbReference type="ARBA" id="ARBA00011245"/>
    </source>
</evidence>
<keyword evidence="7 13" id="KW-0653">Protein transport</keyword>
<comment type="subunit">
    <text evidence="3 13">Monomer.</text>
</comment>
<dbReference type="GO" id="GO:0009279">
    <property type="term" value="C:cell outer membrane"/>
    <property type="evidence" value="ECO:0007669"/>
    <property type="project" value="UniProtKB-SubCell"/>
</dbReference>
<evidence type="ECO:0000256" key="10">
    <source>
        <dbReference type="ARBA" id="ARBA00023186"/>
    </source>
</evidence>
<sequence>MKLNGRAFLFSLFSLLVLSGCAGLPEGPPVDDPAAAWQARAARLAPLTNWEVLGRMALRTPEESWQATLLWVRRDDSHKIDLTGPLGRGHLRLTQDRDGAQLRDADQRTYRDSSAQQLLLRATGWQVPLEGLNYWILGLPAPEADSGRDLDARGRLSALRQSGWDIRFMEYARYDGYDLPSKLFIKRRAAPGERVIGADPANDSVVELRLVIERWTFNRRDP</sequence>
<keyword evidence="8 13" id="KW-0472">Membrane</keyword>